<reference evidence="14" key="1">
    <citation type="submission" date="2025-08" db="UniProtKB">
        <authorList>
            <consortium name="Ensembl"/>
        </authorList>
    </citation>
    <scope>IDENTIFICATION</scope>
</reference>
<keyword evidence="15" id="KW-1185">Reference proteome</keyword>
<evidence type="ECO:0000313" key="15">
    <source>
        <dbReference type="Proteomes" id="UP000694569"/>
    </source>
</evidence>
<evidence type="ECO:0000256" key="1">
    <source>
        <dbReference type="ARBA" id="ARBA00004141"/>
    </source>
</evidence>
<evidence type="ECO:0000256" key="6">
    <source>
        <dbReference type="ARBA" id="ARBA00022989"/>
    </source>
</evidence>
<proteinExistence type="inferred from homology"/>
<dbReference type="AlphaFoldDB" id="A0A8C5MEP4"/>
<evidence type="ECO:0000256" key="3">
    <source>
        <dbReference type="ARBA" id="ARBA00022480"/>
    </source>
</evidence>
<evidence type="ECO:0000256" key="11">
    <source>
        <dbReference type="RuleBase" id="RU004423"/>
    </source>
</evidence>
<keyword evidence="10 12" id="KW-0807">Transducer</keyword>
<feature type="transmembrane region" description="Helical" evidence="13">
    <location>
        <begin position="229"/>
        <end position="253"/>
    </location>
</feature>
<dbReference type="Proteomes" id="UP000694569">
    <property type="component" value="Unplaced"/>
</dbReference>
<protein>
    <recommendedName>
        <fullName evidence="12">Taste receptor type 2</fullName>
    </recommendedName>
</protein>
<evidence type="ECO:0000256" key="5">
    <source>
        <dbReference type="ARBA" id="ARBA00022692"/>
    </source>
</evidence>
<keyword evidence="9 12" id="KW-0675">Receptor</keyword>
<dbReference type="GO" id="GO:0016020">
    <property type="term" value="C:membrane"/>
    <property type="evidence" value="ECO:0007669"/>
    <property type="project" value="UniProtKB-SubCell"/>
</dbReference>
<organism evidence="14 15">
    <name type="scientific">Leptobrachium leishanense</name>
    <name type="common">Leishan spiny toad</name>
    <dbReference type="NCBI Taxonomy" id="445787"/>
    <lineage>
        <taxon>Eukaryota</taxon>
        <taxon>Metazoa</taxon>
        <taxon>Chordata</taxon>
        <taxon>Craniata</taxon>
        <taxon>Vertebrata</taxon>
        <taxon>Euteleostomi</taxon>
        <taxon>Amphibia</taxon>
        <taxon>Batrachia</taxon>
        <taxon>Anura</taxon>
        <taxon>Pelobatoidea</taxon>
        <taxon>Megophryidae</taxon>
        <taxon>Leptobrachium</taxon>
    </lineage>
</organism>
<feature type="transmembrane region" description="Helical" evidence="13">
    <location>
        <begin position="51"/>
        <end position="72"/>
    </location>
</feature>
<keyword evidence="6 13" id="KW-1133">Transmembrane helix</keyword>
<dbReference type="Ensembl" id="ENSLLET00000014020.1">
    <property type="protein sequence ID" value="ENSLLEP00000013497.1"/>
    <property type="gene ID" value="ENSLLEG00000008544.1"/>
</dbReference>
<keyword evidence="5 12" id="KW-0812">Transmembrane</keyword>
<accession>A0A8C5MEP4</accession>
<evidence type="ECO:0000256" key="10">
    <source>
        <dbReference type="ARBA" id="ARBA00023224"/>
    </source>
</evidence>
<comment type="similarity">
    <text evidence="2 11">Belongs to the G-protein coupled receptor T2R family.</text>
</comment>
<reference evidence="14" key="2">
    <citation type="submission" date="2025-09" db="UniProtKB">
        <authorList>
            <consortium name="Ensembl"/>
        </authorList>
    </citation>
    <scope>IDENTIFICATION</scope>
</reference>
<evidence type="ECO:0000256" key="7">
    <source>
        <dbReference type="ARBA" id="ARBA00023040"/>
    </source>
</evidence>
<feature type="transmembrane region" description="Helical" evidence="13">
    <location>
        <begin position="84"/>
        <end position="110"/>
    </location>
</feature>
<dbReference type="PANTHER" id="PTHR11394">
    <property type="entry name" value="TASTE RECEPTOR TYPE 2"/>
    <property type="match status" value="1"/>
</dbReference>
<evidence type="ECO:0000313" key="14">
    <source>
        <dbReference type="Ensembl" id="ENSLLEP00000013497.1"/>
    </source>
</evidence>
<evidence type="ECO:0000256" key="13">
    <source>
        <dbReference type="SAM" id="Phobius"/>
    </source>
</evidence>
<feature type="transmembrane region" description="Helical" evidence="13">
    <location>
        <begin position="189"/>
        <end position="208"/>
    </location>
</feature>
<keyword evidence="7 12" id="KW-0297">G-protein coupled receptor</keyword>
<feature type="transmembrane region" description="Helical" evidence="13">
    <location>
        <begin position="259"/>
        <end position="282"/>
    </location>
</feature>
<evidence type="ECO:0000256" key="9">
    <source>
        <dbReference type="ARBA" id="ARBA00023170"/>
    </source>
</evidence>
<feature type="transmembrane region" description="Helical" evidence="13">
    <location>
        <begin position="12"/>
        <end position="39"/>
    </location>
</feature>
<keyword evidence="3 12" id="KW-0919">Taste</keyword>
<name>A0A8C5MEP4_9ANUR</name>
<dbReference type="GO" id="GO:0004930">
    <property type="term" value="F:G protein-coupled receptor activity"/>
    <property type="evidence" value="ECO:0007669"/>
    <property type="project" value="UniProtKB-KW"/>
</dbReference>
<evidence type="ECO:0000256" key="12">
    <source>
        <dbReference type="RuleBase" id="RU004424"/>
    </source>
</evidence>
<keyword evidence="8 12" id="KW-0472">Membrane</keyword>
<feature type="transmembrane region" description="Helical" evidence="13">
    <location>
        <begin position="131"/>
        <end position="151"/>
    </location>
</feature>
<dbReference type="OrthoDB" id="9449902at2759"/>
<dbReference type="GO" id="GO:0033038">
    <property type="term" value="F:bitter taste receptor activity"/>
    <property type="evidence" value="ECO:0007669"/>
    <property type="project" value="InterPro"/>
</dbReference>
<comment type="subcellular location">
    <subcellularLocation>
        <location evidence="1 12">Membrane</location>
        <topology evidence="1 12">Multi-pass membrane protein</topology>
    </subcellularLocation>
</comment>
<keyword evidence="4 12" id="KW-0716">Sensory transduction</keyword>
<dbReference type="PANTHER" id="PTHR11394:SF160">
    <property type="entry name" value="TASTE RECEPTOR TYPE 2"/>
    <property type="match status" value="1"/>
</dbReference>
<evidence type="ECO:0000256" key="2">
    <source>
        <dbReference type="ARBA" id="ARBA00007376"/>
    </source>
</evidence>
<dbReference type="InterPro" id="IPR007960">
    <property type="entry name" value="TAS2R"/>
</dbReference>
<sequence>MISTKRWSMDLTFLVVLICTCIAGIMVNVFIAAVNYLDWLKGRKIKACEKVICVLALSRMCYVCISLIRVSLFVSRQGNAIMNYVFAFVHISVNYTGLWYLTLLSVLFVLKIADCKRALFIRLKAVITRRLPCFIVGVTLLAFCKATMRVWGLQKMANAQPYNLTNEACRPQFCLSILYAAAMGNFGPFVIYSVSFIMLVTSLGRHVIRMRSSDNSLSTTNLDRYNATIKSLAVCYLMFGLHVAADVLGATYYPCIGMSGFYVLVCVFPNLHSAYLISYSLLTSLFLYKRYIYIGLNYNLHVKTHAQRMNL</sequence>
<evidence type="ECO:0000256" key="4">
    <source>
        <dbReference type="ARBA" id="ARBA00022606"/>
    </source>
</evidence>
<dbReference type="GeneTree" id="ENSGT01150000286961"/>
<evidence type="ECO:0000256" key="8">
    <source>
        <dbReference type="ARBA" id="ARBA00023136"/>
    </source>
</evidence>
<dbReference type="Pfam" id="PF05296">
    <property type="entry name" value="TAS2R"/>
    <property type="match status" value="1"/>
</dbReference>